<reference evidence="1" key="2">
    <citation type="submission" date="2021-10" db="EMBL/GenBank/DDBJ databases">
        <title>Phylogenomics reveals ancestral predisposition of the termite-cultivated fungus Termitomyces towards a domesticated lifestyle.</title>
        <authorList>
            <person name="Auxier B."/>
            <person name="Grum-Grzhimaylo A."/>
            <person name="Cardenas M.E."/>
            <person name="Lodge J.D."/>
            <person name="Laessoe T."/>
            <person name="Pedersen O."/>
            <person name="Smith M.E."/>
            <person name="Kuyper T.W."/>
            <person name="Franco-Molano E.A."/>
            <person name="Baroni T.J."/>
            <person name="Aanen D.K."/>
        </authorList>
    </citation>
    <scope>NUCLEOTIDE SEQUENCE</scope>
    <source>
        <strain evidence="1">AP01</strain>
        <tissue evidence="1">Mycelium</tissue>
    </source>
</reference>
<accession>A0A9P7G0G6</accession>
<protein>
    <recommendedName>
        <fullName evidence="3">Fruit-body specific protein a</fullName>
    </recommendedName>
</protein>
<keyword evidence="2" id="KW-1185">Reference proteome</keyword>
<comment type="caution">
    <text evidence="1">The sequence shown here is derived from an EMBL/GenBank/DDBJ whole genome shotgun (WGS) entry which is preliminary data.</text>
</comment>
<reference evidence="1" key="1">
    <citation type="submission" date="2020-07" db="EMBL/GenBank/DDBJ databases">
        <authorList>
            <person name="Nieuwenhuis M."/>
            <person name="Van De Peppel L.J.J."/>
        </authorList>
    </citation>
    <scope>NUCLEOTIDE SEQUENCE</scope>
    <source>
        <strain evidence="1">AP01</strain>
        <tissue evidence="1">Mycelium</tissue>
    </source>
</reference>
<gene>
    <name evidence="1" type="ORF">DXG03_007534</name>
</gene>
<sequence>MVFANLYYEFNNYDLDFVFPEQSNLKCAVYGDMHSKSEKTNFGGQQSYPPPALLTYVQQSSGWSLDSATPTVTVTEIARPTPTSAQMGNHIGGCQVLPPLYISVFLGTGTGEDDRDASIEGTGYLTYTVVNNATYNIKGCLDFCTSVDGCVFANLYYEFNNYLLDFESVFPEQSNLKCAVYGEAHGASEKTNFGGQQSYPPPAPLTYVQDSSRWVLIL</sequence>
<dbReference type="OrthoDB" id="271448at2759"/>
<evidence type="ECO:0008006" key="3">
    <source>
        <dbReference type="Google" id="ProtNLM"/>
    </source>
</evidence>
<evidence type="ECO:0000313" key="1">
    <source>
        <dbReference type="EMBL" id="KAG5640686.1"/>
    </source>
</evidence>
<dbReference type="AlphaFoldDB" id="A0A9P7G0G6"/>
<organism evidence="1 2">
    <name type="scientific">Asterophora parasitica</name>
    <dbReference type="NCBI Taxonomy" id="117018"/>
    <lineage>
        <taxon>Eukaryota</taxon>
        <taxon>Fungi</taxon>
        <taxon>Dikarya</taxon>
        <taxon>Basidiomycota</taxon>
        <taxon>Agaricomycotina</taxon>
        <taxon>Agaricomycetes</taxon>
        <taxon>Agaricomycetidae</taxon>
        <taxon>Agaricales</taxon>
        <taxon>Tricholomatineae</taxon>
        <taxon>Lyophyllaceae</taxon>
        <taxon>Asterophora</taxon>
    </lineage>
</organism>
<evidence type="ECO:0000313" key="2">
    <source>
        <dbReference type="Proteomes" id="UP000775547"/>
    </source>
</evidence>
<proteinExistence type="predicted"/>
<name>A0A9P7G0G6_9AGAR</name>
<dbReference type="Proteomes" id="UP000775547">
    <property type="component" value="Unassembled WGS sequence"/>
</dbReference>
<dbReference type="EMBL" id="JABCKV010000561">
    <property type="protein sequence ID" value="KAG5640686.1"/>
    <property type="molecule type" value="Genomic_DNA"/>
</dbReference>